<dbReference type="AlphaFoldDB" id="Q8MYT3"/>
<dbReference type="GO" id="GO:0034464">
    <property type="term" value="C:BBSome"/>
    <property type="evidence" value="ECO:0000250"/>
    <property type="project" value="FlyBase"/>
</dbReference>
<feature type="compositionally biased region" description="Acidic residues" evidence="1">
    <location>
        <begin position="115"/>
        <end position="128"/>
    </location>
</feature>
<evidence type="ECO:0000313" key="3">
    <source>
        <dbReference type="FlyBase" id="FBgn0034622"/>
    </source>
</evidence>
<feature type="region of interest" description="Disordered" evidence="1">
    <location>
        <begin position="1"/>
        <end position="31"/>
    </location>
</feature>
<reference evidence="2" key="1">
    <citation type="submission" date="2002-05" db="EMBL/GenBank/DDBJ databases">
        <authorList>
            <person name="Stapleton M."/>
            <person name="Brokstein P."/>
            <person name="Hong L."/>
            <person name="Agbayani A."/>
            <person name="Carlson J."/>
            <person name="Champe M."/>
            <person name="Chavez C."/>
            <person name="Dorsett V."/>
            <person name="Dresnek D."/>
            <person name="Farfan D."/>
            <person name="Frise E."/>
            <person name="George R."/>
            <person name="Gonzalez M."/>
            <person name="Guarin H."/>
            <person name="Kronmiller B."/>
            <person name="Li P."/>
            <person name="Liao G."/>
            <person name="Miranda A."/>
            <person name="Mungall C.J."/>
            <person name="Nunoo J."/>
            <person name="Pacleb J."/>
            <person name="Paragas V."/>
            <person name="Park S."/>
            <person name="Patel S."/>
            <person name="Phouanenavong S."/>
            <person name="Wan K."/>
            <person name="Yu C."/>
            <person name="Lewis S.E."/>
            <person name="Rubin G.M."/>
            <person name="Celniker S."/>
        </authorList>
    </citation>
    <scope>NUCLEOTIDE SEQUENCE</scope>
    <source>
        <strain evidence="2">Berkeley</strain>
    </source>
</reference>
<feature type="compositionally biased region" description="Basic and acidic residues" evidence="1">
    <location>
        <begin position="129"/>
        <end position="138"/>
    </location>
</feature>
<organism evidence="2">
    <name type="scientific">Drosophila melanogaster</name>
    <name type="common">Fruit fly</name>
    <dbReference type="NCBI Taxonomy" id="7227"/>
    <lineage>
        <taxon>Eukaryota</taxon>
        <taxon>Metazoa</taxon>
        <taxon>Ecdysozoa</taxon>
        <taxon>Arthropoda</taxon>
        <taxon>Hexapoda</taxon>
        <taxon>Insecta</taxon>
        <taxon>Pterygota</taxon>
        <taxon>Neoptera</taxon>
        <taxon>Endopterygota</taxon>
        <taxon>Diptera</taxon>
        <taxon>Brachycera</taxon>
        <taxon>Muscomorpha</taxon>
        <taxon>Ephydroidea</taxon>
        <taxon>Drosophilidae</taxon>
        <taxon>Drosophila</taxon>
        <taxon>Sophophora</taxon>
    </lineage>
</organism>
<dbReference type="UCSC" id="CG15666-RD">
    <property type="organism name" value="d. melanogaster"/>
</dbReference>
<dbReference type="EMBL" id="AY113618">
    <property type="protein sequence ID" value="AAM29623.1"/>
    <property type="molecule type" value="mRNA"/>
</dbReference>
<sequence length="174" mass="19908">MAPGIDMLHHFGPLTRSKSSSTHGLLDANAGNRDSFDYSRFRRHFATLFDRIVRLASSPVAVNPEKGKEEPSTEEKLPPTQQVDEIGNMQRMLGEKGLPLAPPKRRANMSSSLEAVEDDEEYDEEDLREDVGYRKEYGATDQKNPNHKKRSEWVNEDFELPTTEELFSDLGIWW</sequence>
<dbReference type="FlyBase" id="FBgn0034622">
    <property type="gene designation" value="BBS9"/>
</dbReference>
<name>Q8MYT3_DROME</name>
<dbReference type="ExpressionAtlas" id="Q8MYT3">
    <property type="expression patterns" value="baseline and differential"/>
</dbReference>
<feature type="region of interest" description="Disordered" evidence="1">
    <location>
        <begin position="97"/>
        <end position="151"/>
    </location>
</feature>
<dbReference type="GO" id="GO:0060271">
    <property type="term" value="P:cilium assembly"/>
    <property type="evidence" value="ECO:0000250"/>
    <property type="project" value="FlyBase"/>
</dbReference>
<protein>
    <submittedName>
        <fullName evidence="2">RH67628p</fullName>
    </submittedName>
</protein>
<evidence type="ECO:0000313" key="2">
    <source>
        <dbReference type="EMBL" id="AAM29623.1"/>
    </source>
</evidence>
<evidence type="ECO:0000256" key="1">
    <source>
        <dbReference type="SAM" id="MobiDB-lite"/>
    </source>
</evidence>
<gene>
    <name evidence="3" type="primary">BBS9</name>
    <name evidence="3" type="ORF">CG15666</name>
</gene>
<dbReference type="VEuPathDB" id="VectorBase:FBgn0034622"/>
<dbReference type="HOGENOM" id="CLU_015674_1_0_1"/>
<dbReference type="Bgee" id="FBgn0034622">
    <property type="expression patterns" value="Expressed in adult olfactory receptor neuron Or92a (Drosophila) in antenna and 30 other cell types or tissues"/>
</dbReference>
<dbReference type="OrthoDB" id="10262646at2759"/>
<dbReference type="AGR" id="FB:FBgn0034622"/>
<accession>Q8MYT3</accession>
<proteinExistence type="evidence at transcript level"/>